<evidence type="ECO:0000256" key="2">
    <source>
        <dbReference type="ARBA" id="ARBA00018672"/>
    </source>
</evidence>
<dbReference type="PANTHER" id="PTHR42713:SF3">
    <property type="entry name" value="TRANSCRIPTIONAL REGULATORY PROTEIN HPTR"/>
    <property type="match status" value="1"/>
</dbReference>
<evidence type="ECO:0000256" key="9">
    <source>
        <dbReference type="ARBA" id="ARBA00024867"/>
    </source>
</evidence>
<proteinExistence type="predicted"/>
<evidence type="ECO:0000256" key="5">
    <source>
        <dbReference type="ARBA" id="ARBA00023012"/>
    </source>
</evidence>
<dbReference type="InterPro" id="IPR011006">
    <property type="entry name" value="CheY-like_superfamily"/>
</dbReference>
<dbReference type="InterPro" id="IPR009057">
    <property type="entry name" value="Homeodomain-like_sf"/>
</dbReference>
<dbReference type="Gene3D" id="1.10.10.60">
    <property type="entry name" value="Homeodomain-like"/>
    <property type="match status" value="2"/>
</dbReference>
<evidence type="ECO:0000313" key="13">
    <source>
        <dbReference type="EMBL" id="HIW79996.1"/>
    </source>
</evidence>
<dbReference type="PROSITE" id="PS01124">
    <property type="entry name" value="HTH_ARAC_FAMILY_2"/>
    <property type="match status" value="1"/>
</dbReference>
<dbReference type="CDD" id="cd17536">
    <property type="entry name" value="REC_YesN-like"/>
    <property type="match status" value="1"/>
</dbReference>
<feature type="domain" description="HTH araC/xylS-type" evidence="11">
    <location>
        <begin position="226"/>
        <end position="326"/>
    </location>
</feature>
<evidence type="ECO:0000256" key="8">
    <source>
        <dbReference type="ARBA" id="ARBA00023163"/>
    </source>
</evidence>
<dbReference type="GO" id="GO:0005737">
    <property type="term" value="C:cytoplasm"/>
    <property type="evidence" value="ECO:0007669"/>
    <property type="project" value="UniProtKB-SubCell"/>
</dbReference>
<evidence type="ECO:0000259" key="11">
    <source>
        <dbReference type="PROSITE" id="PS01124"/>
    </source>
</evidence>
<evidence type="ECO:0000256" key="10">
    <source>
        <dbReference type="PROSITE-ProRule" id="PRU00169"/>
    </source>
</evidence>
<protein>
    <recommendedName>
        <fullName evidence="2">Stage 0 sporulation protein A homolog</fullName>
    </recommendedName>
</protein>
<keyword evidence="6" id="KW-0805">Transcription regulation</keyword>
<gene>
    <name evidence="13" type="ORF">H9742_00475</name>
</gene>
<keyword evidence="7" id="KW-0238">DNA-binding</keyword>
<comment type="function">
    <text evidence="9">May play the central regulatory role in sporulation. It may be an element of the effector pathway responsible for the activation of sporulation genes in response to nutritional stress. Spo0A may act in concert with spo0H (a sigma factor) to control the expression of some genes that are critical to the sporulation process.</text>
</comment>
<dbReference type="Gene3D" id="3.40.50.2300">
    <property type="match status" value="1"/>
</dbReference>
<evidence type="ECO:0000256" key="6">
    <source>
        <dbReference type="ARBA" id="ARBA00023015"/>
    </source>
</evidence>
<dbReference type="InterPro" id="IPR018060">
    <property type="entry name" value="HTH_AraC"/>
</dbReference>
<dbReference type="GO" id="GO:0003700">
    <property type="term" value="F:DNA-binding transcription factor activity"/>
    <property type="evidence" value="ECO:0007669"/>
    <property type="project" value="InterPro"/>
</dbReference>
<feature type="modified residue" description="4-aspartylphosphate" evidence="10">
    <location>
        <position position="55"/>
    </location>
</feature>
<dbReference type="GO" id="GO:0000160">
    <property type="term" value="P:phosphorelay signal transduction system"/>
    <property type="evidence" value="ECO:0007669"/>
    <property type="project" value="UniProtKB-KW"/>
</dbReference>
<dbReference type="Pfam" id="PF12833">
    <property type="entry name" value="HTH_18"/>
    <property type="match status" value="1"/>
</dbReference>
<comment type="subcellular location">
    <subcellularLocation>
        <location evidence="1">Cytoplasm</location>
    </subcellularLocation>
</comment>
<dbReference type="GO" id="GO:0043565">
    <property type="term" value="F:sequence-specific DNA binding"/>
    <property type="evidence" value="ECO:0007669"/>
    <property type="project" value="InterPro"/>
</dbReference>
<name>A0A9D1UAY8_9FIRM</name>
<evidence type="ECO:0000256" key="3">
    <source>
        <dbReference type="ARBA" id="ARBA00022490"/>
    </source>
</evidence>
<dbReference type="SUPFAM" id="SSF52172">
    <property type="entry name" value="CheY-like"/>
    <property type="match status" value="1"/>
</dbReference>
<comment type="caution">
    <text evidence="13">The sequence shown here is derived from an EMBL/GenBank/DDBJ whole genome shotgun (WGS) entry which is preliminary data.</text>
</comment>
<dbReference type="SMART" id="SM00448">
    <property type="entry name" value="REC"/>
    <property type="match status" value="1"/>
</dbReference>
<dbReference type="AlphaFoldDB" id="A0A9D1UAY8"/>
<keyword evidence="4 10" id="KW-0597">Phosphoprotein</keyword>
<dbReference type="EMBL" id="DXGH01000003">
    <property type="protein sequence ID" value="HIW79996.1"/>
    <property type="molecule type" value="Genomic_DNA"/>
</dbReference>
<dbReference type="InterPro" id="IPR051552">
    <property type="entry name" value="HptR"/>
</dbReference>
<evidence type="ECO:0000256" key="1">
    <source>
        <dbReference type="ARBA" id="ARBA00004496"/>
    </source>
</evidence>
<keyword evidence="5" id="KW-0902">Two-component regulatory system</keyword>
<evidence type="ECO:0000313" key="14">
    <source>
        <dbReference type="Proteomes" id="UP000824265"/>
    </source>
</evidence>
<reference evidence="13" key="2">
    <citation type="submission" date="2021-04" db="EMBL/GenBank/DDBJ databases">
        <authorList>
            <person name="Gilroy R."/>
        </authorList>
    </citation>
    <scope>NUCLEOTIDE SEQUENCE</scope>
    <source>
        <strain evidence="13">CHK195-6426</strain>
    </source>
</reference>
<evidence type="ECO:0000256" key="4">
    <source>
        <dbReference type="ARBA" id="ARBA00022553"/>
    </source>
</evidence>
<evidence type="ECO:0000256" key="7">
    <source>
        <dbReference type="ARBA" id="ARBA00023125"/>
    </source>
</evidence>
<organism evidence="13 14">
    <name type="scientific">Candidatus Acetatifactor stercoripullorum</name>
    <dbReference type="NCBI Taxonomy" id="2838414"/>
    <lineage>
        <taxon>Bacteria</taxon>
        <taxon>Bacillati</taxon>
        <taxon>Bacillota</taxon>
        <taxon>Clostridia</taxon>
        <taxon>Lachnospirales</taxon>
        <taxon>Lachnospiraceae</taxon>
        <taxon>Acetatifactor</taxon>
    </lineage>
</organism>
<accession>A0A9D1UAY8</accession>
<evidence type="ECO:0000259" key="12">
    <source>
        <dbReference type="PROSITE" id="PS50110"/>
    </source>
</evidence>
<keyword evidence="8" id="KW-0804">Transcription</keyword>
<dbReference type="SMART" id="SM00342">
    <property type="entry name" value="HTH_ARAC"/>
    <property type="match status" value="1"/>
</dbReference>
<dbReference type="InterPro" id="IPR001789">
    <property type="entry name" value="Sig_transdc_resp-reg_receiver"/>
</dbReference>
<feature type="domain" description="Response regulatory" evidence="12">
    <location>
        <begin position="3"/>
        <end position="120"/>
    </location>
</feature>
<dbReference type="Proteomes" id="UP000824265">
    <property type="component" value="Unassembled WGS sequence"/>
</dbReference>
<dbReference type="PROSITE" id="PS50110">
    <property type="entry name" value="RESPONSE_REGULATORY"/>
    <property type="match status" value="1"/>
</dbReference>
<dbReference type="Pfam" id="PF00072">
    <property type="entry name" value="Response_reg"/>
    <property type="match status" value="1"/>
</dbReference>
<dbReference type="SUPFAM" id="SSF46689">
    <property type="entry name" value="Homeodomain-like"/>
    <property type="match status" value="1"/>
</dbReference>
<dbReference type="PANTHER" id="PTHR42713">
    <property type="entry name" value="HISTIDINE KINASE-RELATED"/>
    <property type="match status" value="1"/>
</dbReference>
<keyword evidence="3" id="KW-0963">Cytoplasm</keyword>
<reference evidence="13" key="1">
    <citation type="journal article" date="2021" name="PeerJ">
        <title>Extensive microbial diversity within the chicken gut microbiome revealed by metagenomics and culture.</title>
        <authorList>
            <person name="Gilroy R."/>
            <person name="Ravi A."/>
            <person name="Getino M."/>
            <person name="Pursley I."/>
            <person name="Horton D.L."/>
            <person name="Alikhan N.F."/>
            <person name="Baker D."/>
            <person name="Gharbi K."/>
            <person name="Hall N."/>
            <person name="Watson M."/>
            <person name="Adriaenssens E.M."/>
            <person name="Foster-Nyarko E."/>
            <person name="Jarju S."/>
            <person name="Secka A."/>
            <person name="Antonio M."/>
            <person name="Oren A."/>
            <person name="Chaudhuri R.R."/>
            <person name="La Ragione R."/>
            <person name="Hildebrand F."/>
            <person name="Pallen M.J."/>
        </authorList>
    </citation>
    <scope>NUCLEOTIDE SEQUENCE</scope>
    <source>
        <strain evidence="13">CHK195-6426</strain>
    </source>
</reference>
<sequence>MLKLMIADDERVIRETISNLIDWKLLDIELSGLCSNGLEAYDMIIDESPDIVLTDIKMPGMTGLELIKNISKSHLDTQFIILSGYGEFEYAKEAMKYGVKQYILKPCNEKQITESILEVSKDCYERKRRQVAGFLHDLLQESGSDITQLNHFLSGIQDMNFLKQLSDCLLFETKLRKEELAPFELTELLMTINQGYSDSQILERLYGMIHKIVSPEKKQSGTNFTKQIFSYVEQHLSDSNITLKEIAENQLFMNVDYVSKRFLKETGRKFSDYLAEVRIRKAKQYLAEGWQIQQVAEKVGCGNNPHYFSQLFKKKTGMTPSAYISSLQRK</sequence>